<keyword evidence="5" id="KW-1133">Transmembrane helix</keyword>
<evidence type="ECO:0000313" key="8">
    <source>
        <dbReference type="Proteomes" id="UP000016462"/>
    </source>
</evidence>
<comment type="similarity">
    <text evidence="1">Belongs to the glycosyltransferase 2 family.</text>
</comment>
<evidence type="ECO:0000256" key="1">
    <source>
        <dbReference type="ARBA" id="ARBA00006739"/>
    </source>
</evidence>
<evidence type="ECO:0000256" key="5">
    <source>
        <dbReference type="SAM" id="Phobius"/>
    </source>
</evidence>
<evidence type="ECO:0000256" key="4">
    <source>
        <dbReference type="SAM" id="MobiDB-lite"/>
    </source>
</evidence>
<keyword evidence="3" id="KW-0808">Transferase</keyword>
<dbReference type="InterPro" id="IPR001173">
    <property type="entry name" value="Glyco_trans_2-like"/>
</dbReference>
<dbReference type="SUPFAM" id="SSF53448">
    <property type="entry name" value="Nucleotide-diphospho-sugar transferases"/>
    <property type="match status" value="1"/>
</dbReference>
<sequence>MARGGAARARPRRAWRASRGRPAASGSARMSWLHDALEAIFAVLAWPSAVYFIVANTSMLVLILVASRHFARYLRRSEHRGEDAMAGSPVSLGVTVIVPAYNEGAVILTSVRSMLDLRYPDHEVIVVNDGSADETMQLLKQEFALVEDDRDLPGRIPVRGRLRGVWRAPEGAVPLVVVDKENSGRSDSVNAALDLASKELVVMVDADSILEPDALLSVSKPFADDPDRVVATGGVVRIVNNSRVLGGRIVELRMPKQLITRIQVVEYLRAFLLGRTAWSDLNALILISGAFGMFRRDVLVELGGLDPDSIGEDFELVMRIQRWIRDGHRDARVRFVAEPVSWTEAPSTLKVLARQRRRWHRGLWEVLWKFRGMLLHPRYGRVGMLALPYYWLFELLAPLIELVGIVIVVLGLLVGAVDPVAALLLLLVSYGYGTIVTLAAVVVEEASFHRYERWRDLAAVLWAVLAESLGYRQLTAIWRIQGWWAALTGRKQVWGEMTRTGFAGASASGSSGPGQAERGD</sequence>
<keyword evidence="2" id="KW-0328">Glycosyltransferase</keyword>
<comment type="caution">
    <text evidence="7">The sequence shown here is derived from an EMBL/GenBank/DDBJ whole genome shotgun (WGS) entry which is preliminary data.</text>
</comment>
<accession>U1LCC3</accession>
<feature type="compositionally biased region" description="Basic residues" evidence="4">
    <location>
        <begin position="9"/>
        <end position="19"/>
    </location>
</feature>
<evidence type="ECO:0000256" key="2">
    <source>
        <dbReference type="ARBA" id="ARBA00022676"/>
    </source>
</evidence>
<gene>
    <name evidence="7" type="ORF">L332_10075</name>
</gene>
<dbReference type="EMBL" id="ASHR01000014">
    <property type="protein sequence ID" value="ERG64793.1"/>
    <property type="molecule type" value="Genomic_DNA"/>
</dbReference>
<dbReference type="Pfam" id="PF13641">
    <property type="entry name" value="Glyco_tranf_2_3"/>
    <property type="match status" value="1"/>
</dbReference>
<dbReference type="PANTHER" id="PTHR43630:SF1">
    <property type="entry name" value="POLY-BETA-1,6-N-ACETYL-D-GLUCOSAMINE SYNTHASE"/>
    <property type="match status" value="1"/>
</dbReference>
<keyword evidence="5" id="KW-0472">Membrane</keyword>
<feature type="transmembrane region" description="Helical" evidence="5">
    <location>
        <begin position="389"/>
        <end position="414"/>
    </location>
</feature>
<keyword evidence="8" id="KW-1185">Reference proteome</keyword>
<dbReference type="InterPro" id="IPR029044">
    <property type="entry name" value="Nucleotide-diphossugar_trans"/>
</dbReference>
<protein>
    <recommendedName>
        <fullName evidence="6">Glycosyltransferase 2-like domain-containing protein</fullName>
    </recommendedName>
</protein>
<dbReference type="PANTHER" id="PTHR43630">
    <property type="entry name" value="POLY-BETA-1,6-N-ACETYL-D-GLUCOSAMINE SYNTHASE"/>
    <property type="match status" value="1"/>
</dbReference>
<feature type="transmembrane region" description="Helical" evidence="5">
    <location>
        <begin position="39"/>
        <end position="66"/>
    </location>
</feature>
<evidence type="ECO:0000259" key="6">
    <source>
        <dbReference type="Pfam" id="PF00535"/>
    </source>
</evidence>
<dbReference type="Gene3D" id="3.90.550.10">
    <property type="entry name" value="Spore Coat Polysaccharide Biosynthesis Protein SpsA, Chain A"/>
    <property type="match status" value="1"/>
</dbReference>
<dbReference type="Proteomes" id="UP000016462">
    <property type="component" value="Unassembled WGS sequence"/>
</dbReference>
<keyword evidence="5" id="KW-0812">Transmembrane</keyword>
<dbReference type="CDD" id="cd06423">
    <property type="entry name" value="CESA_like"/>
    <property type="match status" value="1"/>
</dbReference>
<evidence type="ECO:0000256" key="3">
    <source>
        <dbReference type="ARBA" id="ARBA00022679"/>
    </source>
</evidence>
<feature type="domain" description="Glycosyltransferase 2-like" evidence="6">
    <location>
        <begin position="95"/>
        <end position="143"/>
    </location>
</feature>
<organism evidence="7 8">
    <name type="scientific">Agrococcus pavilionensis RW1</name>
    <dbReference type="NCBI Taxonomy" id="1330458"/>
    <lineage>
        <taxon>Bacteria</taxon>
        <taxon>Bacillati</taxon>
        <taxon>Actinomycetota</taxon>
        <taxon>Actinomycetes</taxon>
        <taxon>Micrococcales</taxon>
        <taxon>Microbacteriaceae</taxon>
        <taxon>Agrococcus</taxon>
    </lineage>
</organism>
<reference evidence="7 8" key="1">
    <citation type="journal article" date="2013" name="Genome Announc.">
        <title>First draft genome sequence from a member of the genus agrococcus, isolated from modern microbialites.</title>
        <authorList>
            <person name="White R.A.III."/>
            <person name="Grassa C.J."/>
            <person name="Suttle C.A."/>
        </authorList>
    </citation>
    <scope>NUCLEOTIDE SEQUENCE [LARGE SCALE GENOMIC DNA]</scope>
    <source>
        <strain evidence="7 8">RW1</strain>
    </source>
</reference>
<dbReference type="AlphaFoldDB" id="U1LCC3"/>
<name>U1LCC3_9MICO</name>
<dbReference type="GO" id="GO:0016757">
    <property type="term" value="F:glycosyltransferase activity"/>
    <property type="evidence" value="ECO:0007669"/>
    <property type="project" value="UniProtKB-KW"/>
</dbReference>
<proteinExistence type="inferred from homology"/>
<feature type="region of interest" description="Disordered" evidence="4">
    <location>
        <begin position="1"/>
        <end position="20"/>
    </location>
</feature>
<feature type="transmembrane region" description="Helical" evidence="5">
    <location>
        <begin position="420"/>
        <end position="443"/>
    </location>
</feature>
<dbReference type="Pfam" id="PF00535">
    <property type="entry name" value="Glycos_transf_2"/>
    <property type="match status" value="1"/>
</dbReference>
<evidence type="ECO:0000313" key="7">
    <source>
        <dbReference type="EMBL" id="ERG64793.1"/>
    </source>
</evidence>